<dbReference type="Gene3D" id="2.160.20.10">
    <property type="entry name" value="Single-stranded right-handed beta-helix, Pectin lyase-like"/>
    <property type="match status" value="1"/>
</dbReference>
<dbReference type="Pfam" id="PF05860">
    <property type="entry name" value="TPS"/>
    <property type="match status" value="1"/>
</dbReference>
<dbReference type="InterPro" id="IPR024973">
    <property type="entry name" value="ESPR"/>
</dbReference>
<evidence type="ECO:0000256" key="2">
    <source>
        <dbReference type="ARBA" id="ARBA00022656"/>
    </source>
</evidence>
<keyword evidence="8" id="KW-1185">Reference proteome</keyword>
<dbReference type="InterPro" id="IPR011050">
    <property type="entry name" value="Pectin_lyase_fold/virulence"/>
</dbReference>
<organism evidence="7 8">
    <name type="scientific">Moraxella canis</name>
    <dbReference type="NCBI Taxonomy" id="90239"/>
    <lineage>
        <taxon>Bacteria</taxon>
        <taxon>Pseudomonadati</taxon>
        <taxon>Pseudomonadota</taxon>
        <taxon>Gammaproteobacteria</taxon>
        <taxon>Moraxellales</taxon>
        <taxon>Moraxellaceae</taxon>
        <taxon>Moraxella</taxon>
    </lineage>
</organism>
<evidence type="ECO:0000256" key="1">
    <source>
        <dbReference type="ARBA" id="ARBA00004219"/>
    </source>
</evidence>
<proteinExistence type="predicted"/>
<dbReference type="Proteomes" id="UP001324384">
    <property type="component" value="Chromosome"/>
</dbReference>
<gene>
    <name evidence="7" type="ORF">U0021_08935</name>
</gene>
<evidence type="ECO:0000259" key="6">
    <source>
        <dbReference type="SMART" id="SM00912"/>
    </source>
</evidence>
<sequence>MNHVYKTVFNKSTQTWMAVCEYARRVGCGSASGGSKSVTRGVAGLLTFLSFAVLMALQSAHANTPTTIIADKSADKALQPIVLNTASGVVSVNIATPNARGLSNNHYSQFDVGSTGAVLNNNRKAVGTQIAGFVQANPYMARGEASTILNQVNSNHPSHLGGFIEIAGKKADVIIANPSGLVINGAGFINAGHVHLAAANSQVHQGQLTGYEVGTGHIAAHGKLNLQGTDYAALIAKAVQINDEIYAGRQLDVILGENSVHLQDGDFTQLTAINKQTSTSSANQTTNKEQQGATPILALDISNLGGMYAGKIHLVGTDKGFGVNNQGVITATGRGQQLGVGTLTLDSQGNLVNTGKILAKDAVTIGTHGSTTQNNGTLLSEQADIAINTASLNNTGIIHSTQTAKIAAKEAIENRGSVYGGVLQVDTGKLDNTGQLIQTGTGKLDITTDTLINIDKAVIGQSLYGQTSIPTPSAPSSDQSAGSISNQPKDSTAGSTGNLGTDPQPPALSDSGANAQTKPVPNARGHIIATNRIHNTGNQALITATGDIGISANQTSNTKQASIDAQSLNTNTLTNTDSKIALDEMHWQLTSFDNSKGSITAKDGMVIGSESTIINTGGSLTSGTDITLIAKDSIINQDGTMTAVKQADITAKELQNGGAITADTLTITQLADYTHTDQDKLVANRLAFTTSGKLINQSQLTAGQTLTLNANHIDNTQAGIITSGNHTQITSQTDITNQGFHNGDTTIVKANDTINNLAGGRLYGTHLAIQADTLNNTPAKAKDIDTHHTAPVIAARQRLDIGVNHLNNHPNPDRAGKFNDGFDNQALITSLGSLHIGGSLDDNQQATGKAETVVNKGATIESGGEMVVNTKTLLNTNADFKKHTVKVEAESVYGQTLYRNREQSGAAPVIQKSTDVADLGKKPMAGLFDCADGSDCIINYDNDSAIWAYFKIDAPKEPIPDIKAKDLLDEPELPKDETAQSCALAGADNQACVQYNKDLANYTKVMGPLLKWEEDNAAPIEALNLAIREYNRQFTKDKSDVDLALNIYTTDEAYLGPTSRKGAPTGALYVKQANGSYQRVGEEIDEITVDFVVYEDKTLTSDPARMVAGNNLIIHGDTLINDKSQMNAGLGFAVLGDTVIQTPDNGLYGEKTKVTENGRYVSRTVVSSGAGRRHKRIDIGSGAFVQSFAPLATYQLPILNATINTTPSSTGIDKPATGNDVSTIIKDVNDDTITLPTSALYIITADDPNLPLIQTDPAFTDDKQWLSSDYMLKALQSDPNHIHKRLSNGYGEQTRIKDQYYLLTGRHINTDYHSNEEAYKALMDNGITAAKQFGYTLGTALTAEQMANLTTDIVWLVKQSITVATKDKDGNRLSKTQEVLVPKLYLRSANIATGTLTPDGRYSAVSARNIDMQLTGNLDNNGNLIAKDTAAISANNVNNTGTIYGNFVAIKANNDITNHGTMYANSAMGLDAKNRIINQSLTTTQTNTQGRSSSSRTDISQIATISVGTGLKDSTDENGKPLTTLSLRGNQIIYQGATSDNAGGSTQMTAQNGIDIGTVTTSNHISAVADDNDYFSYSQTQDVGSTITSAGNTIIKTTGEYADINIQGSSVQSEGVTALLAQGVGSSILVTEGRTTQSLDTANKITDKGILSKKTTQTAYQMDSDASIQSTVGGETVLMKSGGNTQLTGVEVKATETISIETDGHLIMDAAKDILSTKTSSSENNKWIGATVDKGDYTHTYEQVDAITTTLQAKNISTKSNGSTLLEGTQFHYSDNATVVSGGKLYLQAAISGTSEHTTSNDNYVVWQKTEDSGSIKQTATLPSFVGNNTPTIIALDGVEIQIPISQKEQKAGITLQEQIDTLIQQPEYSYLYQFIDREDTLWQEIILAEESWDYKQEGLTPAGAAIVAIAVGMATGGAASGIAGTVAANVGSQTVGAMAGAAFSSLASQASVSLINNKGDVEATLKELGSKDNVKQLTLAIASAGISHKIDKGLGLKGIDITQTGFDQRLVKAIADSTSTSLLQTAVYGSDFEENLKKNLRVQFTAVATQDTLSNIVKDFDSDTLSDNIAHKIAAGLTGCLSAKAAGNDCDAAAIGAVVGEMWGDWHTDNPNTLTQDEKDKLINQAKLIAGVTAAYAGEDVNVAADMAAEAVRWNTANRRVPTRPYSHQLRRDIIARETISIREVYPEFAGIRSYRRSDTPSQAEVWEYQALGRFVRNSKQTYPDPYQEFRRIYYHGYSDLNPILPNGQRTKITFGGNANQGYHTWRHVNSYNMDMFYVVPIIRRDLHRLNLNSMPINQTERHTVKINGTNLTYSINRRSVDTFNIGRIHDAQQP</sequence>
<dbReference type="InterPro" id="IPR006914">
    <property type="entry name" value="VENN_dom"/>
</dbReference>
<reference evidence="7 8" key="1">
    <citation type="submission" date="2023-12" db="EMBL/GenBank/DDBJ databases">
        <title>Genome sequencing and assembly of bacterial species from a model synthetic community.</title>
        <authorList>
            <person name="Hogle S.L."/>
        </authorList>
    </citation>
    <scope>NUCLEOTIDE SEQUENCE [LARGE SCALE GENOMIC DNA]</scope>
    <source>
        <strain evidence="7 8">HAMBI_2792</strain>
    </source>
</reference>
<dbReference type="RefSeq" id="WP_327037478.1">
    <property type="nucleotide sequence ID" value="NZ_CP139961.1"/>
</dbReference>
<feature type="region of interest" description="Disordered" evidence="5">
    <location>
        <begin position="468"/>
        <end position="520"/>
    </location>
</feature>
<dbReference type="Pfam" id="PF04830">
    <property type="entry name" value="DUF637"/>
    <property type="match status" value="1"/>
</dbReference>
<evidence type="ECO:0000313" key="8">
    <source>
        <dbReference type="Proteomes" id="UP001324384"/>
    </source>
</evidence>
<dbReference type="EMBL" id="CP139961">
    <property type="protein sequence ID" value="WQE03846.1"/>
    <property type="molecule type" value="Genomic_DNA"/>
</dbReference>
<protein>
    <submittedName>
        <fullName evidence="7">DUF637 domain-containing protein</fullName>
    </submittedName>
</protein>
<keyword evidence="3" id="KW-1266">Target cell cytoplasm</keyword>
<comment type="subcellular location">
    <subcellularLocation>
        <location evidence="1">Target cell</location>
        <location evidence="1">Target cell cytoplasm</location>
    </subcellularLocation>
</comment>
<dbReference type="Pfam" id="PF13018">
    <property type="entry name" value="ESPR"/>
    <property type="match status" value="1"/>
</dbReference>
<evidence type="ECO:0000256" key="5">
    <source>
        <dbReference type="SAM" id="MobiDB-lite"/>
    </source>
</evidence>
<evidence type="ECO:0000256" key="4">
    <source>
        <dbReference type="ARBA" id="ARBA00023026"/>
    </source>
</evidence>
<dbReference type="InterPro" id="IPR006915">
    <property type="entry name" value="DUF637_hemagglutn_put"/>
</dbReference>
<evidence type="ECO:0000256" key="3">
    <source>
        <dbReference type="ARBA" id="ARBA00022913"/>
    </source>
</evidence>
<dbReference type="InterPro" id="IPR008638">
    <property type="entry name" value="FhaB/CdiA-like_TPS"/>
</dbReference>
<keyword evidence="4" id="KW-0843">Virulence</keyword>
<dbReference type="Pfam" id="PF04829">
    <property type="entry name" value="PT-VENN"/>
    <property type="match status" value="1"/>
</dbReference>
<dbReference type="NCBIfam" id="TIGR01901">
    <property type="entry name" value="adhes_NPXG"/>
    <property type="match status" value="1"/>
</dbReference>
<accession>A0ABZ0WX77</accession>
<name>A0ABZ0WX77_9GAMM</name>
<dbReference type="SUPFAM" id="SSF51126">
    <property type="entry name" value="Pectin lyase-like"/>
    <property type="match status" value="1"/>
</dbReference>
<feature type="domain" description="Filamentous haemagglutinin FhaB/tRNA nuclease CdiA-like TPS" evidence="6">
    <location>
        <begin position="86"/>
        <end position="206"/>
    </location>
</feature>
<dbReference type="InterPro" id="IPR012334">
    <property type="entry name" value="Pectin_lyas_fold"/>
</dbReference>
<dbReference type="SMART" id="SM00912">
    <property type="entry name" value="Haemagg_act"/>
    <property type="match status" value="1"/>
</dbReference>
<feature type="compositionally biased region" description="Polar residues" evidence="5">
    <location>
        <begin position="468"/>
        <end position="501"/>
    </location>
</feature>
<keyword evidence="2" id="KW-0800">Toxin</keyword>
<evidence type="ECO:0000313" key="7">
    <source>
        <dbReference type="EMBL" id="WQE03846.1"/>
    </source>
</evidence>